<dbReference type="Proteomes" id="UP001257234">
    <property type="component" value="Unassembled WGS sequence"/>
</dbReference>
<evidence type="ECO:0000256" key="1">
    <source>
        <dbReference type="SAM" id="MobiDB-lite"/>
    </source>
</evidence>
<evidence type="ECO:0000313" key="3">
    <source>
        <dbReference type="Proteomes" id="UP001257234"/>
    </source>
</evidence>
<dbReference type="EMBL" id="JAVJIU010000003">
    <property type="protein sequence ID" value="MDR5590831.1"/>
    <property type="molecule type" value="Genomic_DNA"/>
</dbReference>
<protein>
    <submittedName>
        <fullName evidence="2">T9SS type B sorting domain-containing protein</fullName>
    </submittedName>
</protein>
<comment type="caution">
    <text evidence="2">The sequence shown here is derived from an EMBL/GenBank/DDBJ whole genome shotgun (WGS) entry which is preliminary data.</text>
</comment>
<organism evidence="2 3">
    <name type="scientific">Christiangramia sediminicola</name>
    <dbReference type="NCBI Taxonomy" id="3073267"/>
    <lineage>
        <taxon>Bacteria</taxon>
        <taxon>Pseudomonadati</taxon>
        <taxon>Bacteroidota</taxon>
        <taxon>Flavobacteriia</taxon>
        <taxon>Flavobacteriales</taxon>
        <taxon>Flavobacteriaceae</taxon>
        <taxon>Christiangramia</taxon>
    </lineage>
</organism>
<gene>
    <name evidence="2" type="ORF">RE431_09270</name>
</gene>
<proteinExistence type="predicted"/>
<feature type="region of interest" description="Disordered" evidence="1">
    <location>
        <begin position="116"/>
        <end position="148"/>
    </location>
</feature>
<dbReference type="Pfam" id="PF13585">
    <property type="entry name" value="CHU_C"/>
    <property type="match status" value="1"/>
</dbReference>
<dbReference type="NCBIfam" id="TIGR04131">
    <property type="entry name" value="Bac_Flav_CTERM"/>
    <property type="match status" value="1"/>
</dbReference>
<name>A0ABU1ER12_9FLAO</name>
<dbReference type="InterPro" id="IPR026341">
    <property type="entry name" value="T9SS_type_B"/>
</dbReference>
<evidence type="ECO:0000313" key="2">
    <source>
        <dbReference type="EMBL" id="MDR5590831.1"/>
    </source>
</evidence>
<keyword evidence="3" id="KW-1185">Reference proteome</keyword>
<feature type="compositionally biased region" description="Polar residues" evidence="1">
    <location>
        <begin position="116"/>
        <end position="129"/>
    </location>
</feature>
<accession>A0ABU1ER12</accession>
<dbReference type="RefSeq" id="WP_309561703.1">
    <property type="nucleotide sequence ID" value="NZ_JAVJIU010000003.1"/>
</dbReference>
<reference evidence="3" key="1">
    <citation type="submission" date="2023-07" db="EMBL/GenBank/DDBJ databases">
        <title>Christiangramia sp. SM2212., a novel bacterium of the family Flavobacteriaceae isolated from the sea sediment.</title>
        <authorList>
            <person name="Wang J."/>
            <person name="Zhang X."/>
        </authorList>
    </citation>
    <scope>NUCLEOTIDE SEQUENCE [LARGE SCALE GENOMIC DNA]</scope>
    <source>
        <strain evidence="3">SM2212</strain>
    </source>
</reference>
<sequence length="537" mass="59129">MKDNRLHNYLVSFLLLFTSGIYSQSSVNDCSGAIKICGDGIIATNAEGAGTQEIRGLACSGYENNSIWLEVELIKSGTLGFDLIPASRDIVIDYDFWVFGPTTNCSNLGPPIRCSTTNPQAANQGNNYTGMRDEEPETSEGPGPDGDSYVRSIEVKAGETYLVVIDRFAGESSFKLEWTGTATVDGSPFPDGPEINEPNDLETCNANGIADFDLSQNNNIATQNNTSLSYHASLADASDNLMPVTSNYTSDVPRKTIYARVENDLTGCAKITEFDLVINDGPIVSPNVEIESCDLDRTGDEDYVLTDINPQIIGNLNQSGYEIGYFSSAEDAKQNLNPVTSTYNSEGLETLYARVSEVGNPDCYNLSEIDLILNYPPELESYSLVQPQVNSNSNTIDLNIENSANYEFSIGNIDGPYQRSTTFDNVESGFQTLYIRDLNQCAIISTEIAILGYDNFFTPNQDGINDFWQINGMSQDVAGDNLIHIYDRYGKLMIRMSGSEKGWDGIFNGKPMPAEDYWFRVLLKNGQEFNGHFSLVR</sequence>